<name>A0A3D8RZF7_9EURO</name>
<feature type="region of interest" description="Disordered" evidence="1">
    <location>
        <begin position="96"/>
        <end position="163"/>
    </location>
</feature>
<keyword evidence="3" id="KW-1185">Reference proteome</keyword>
<gene>
    <name evidence="2" type="ORF">DSM5745_06073</name>
</gene>
<feature type="compositionally biased region" description="Basic and acidic residues" evidence="1">
    <location>
        <begin position="96"/>
        <end position="105"/>
    </location>
</feature>
<dbReference type="OrthoDB" id="4499406at2759"/>
<comment type="caution">
    <text evidence="2">The sequence shown here is derived from an EMBL/GenBank/DDBJ whole genome shotgun (WGS) entry which is preliminary data.</text>
</comment>
<evidence type="ECO:0000256" key="1">
    <source>
        <dbReference type="SAM" id="MobiDB-lite"/>
    </source>
</evidence>
<reference evidence="2 3" key="1">
    <citation type="journal article" date="2018" name="IMA Fungus">
        <title>IMA Genome-F 9: Draft genome sequence of Annulohypoxylon stygium, Aspergillus mulundensis, Berkeleyomyces basicola (syn. Thielaviopsis basicola), Ceratocystis smalleyi, two Cercospora beticola strains, Coleophoma cylindrospora, Fusarium fracticaudum, Phialophora cf. hyalina, and Morchella septimelata.</title>
        <authorList>
            <person name="Wingfield B.D."/>
            <person name="Bills G.F."/>
            <person name="Dong Y."/>
            <person name="Huang W."/>
            <person name="Nel W.J."/>
            <person name="Swalarsk-Parry B.S."/>
            <person name="Vaghefi N."/>
            <person name="Wilken P.M."/>
            <person name="An Z."/>
            <person name="de Beer Z.W."/>
            <person name="De Vos L."/>
            <person name="Chen L."/>
            <person name="Duong T.A."/>
            <person name="Gao Y."/>
            <person name="Hammerbacher A."/>
            <person name="Kikkert J.R."/>
            <person name="Li Y."/>
            <person name="Li H."/>
            <person name="Li K."/>
            <person name="Li Q."/>
            <person name="Liu X."/>
            <person name="Ma X."/>
            <person name="Naidoo K."/>
            <person name="Pethybridge S.J."/>
            <person name="Sun J."/>
            <person name="Steenkamp E.T."/>
            <person name="van der Nest M.A."/>
            <person name="van Wyk S."/>
            <person name="Wingfield M.J."/>
            <person name="Xiong C."/>
            <person name="Yue Q."/>
            <person name="Zhang X."/>
        </authorList>
    </citation>
    <scope>NUCLEOTIDE SEQUENCE [LARGE SCALE GENOMIC DNA]</scope>
    <source>
        <strain evidence="2 3">DSM 5745</strain>
    </source>
</reference>
<dbReference type="Proteomes" id="UP000256690">
    <property type="component" value="Unassembled WGS sequence"/>
</dbReference>
<accession>A0A3D8RZF7</accession>
<dbReference type="AlphaFoldDB" id="A0A3D8RZF7"/>
<proteinExistence type="predicted"/>
<organism evidence="2 3">
    <name type="scientific">Aspergillus mulundensis</name>
    <dbReference type="NCBI Taxonomy" id="1810919"/>
    <lineage>
        <taxon>Eukaryota</taxon>
        <taxon>Fungi</taxon>
        <taxon>Dikarya</taxon>
        <taxon>Ascomycota</taxon>
        <taxon>Pezizomycotina</taxon>
        <taxon>Eurotiomycetes</taxon>
        <taxon>Eurotiomycetidae</taxon>
        <taxon>Eurotiales</taxon>
        <taxon>Aspergillaceae</taxon>
        <taxon>Aspergillus</taxon>
        <taxon>Aspergillus subgen. Nidulantes</taxon>
    </lineage>
</organism>
<sequence>MQRANCTHQAPAFKTDINKNERKRPCVRAENHRDTTGYTDMQAVRRTEAVIPCHSRSYPPTQTPRSGDLYWDMPALTAGAGDRNEETMARGVLEAHKPVEPQERGRYRHGRHHEDESLDANKDNRGDQWEKGADARGVHESTQSNWNLTIQDPLPSSRPHSTQSAKFNEALIGVAATTAGEETPEMEAAFVQTRGVIARNPCKRCSQGRGLWKECIERVGGNHWTSNGTCQNCYQAVKWVKPKYGNSPRPRQGLEFRADTSCRASAVPGSPDISPRQPPADQSPNQGAEAIPFPLTAESINDVVLLQDAADDLRAHLEVIGRQIRRLQGQEDDPWGNV</sequence>
<evidence type="ECO:0000313" key="2">
    <source>
        <dbReference type="EMBL" id="RDW79221.1"/>
    </source>
</evidence>
<feature type="region of interest" description="Disordered" evidence="1">
    <location>
        <begin position="260"/>
        <end position="289"/>
    </location>
</feature>
<dbReference type="InterPro" id="IPR022190">
    <property type="entry name" value="DUF3716"/>
</dbReference>
<feature type="compositionally biased region" description="Basic and acidic residues" evidence="1">
    <location>
        <begin position="112"/>
        <end position="139"/>
    </location>
</feature>
<evidence type="ECO:0000313" key="3">
    <source>
        <dbReference type="Proteomes" id="UP000256690"/>
    </source>
</evidence>
<feature type="compositionally biased region" description="Polar residues" evidence="1">
    <location>
        <begin position="140"/>
        <end position="150"/>
    </location>
</feature>
<dbReference type="EMBL" id="PVWQ01000006">
    <property type="protein sequence ID" value="RDW79221.1"/>
    <property type="molecule type" value="Genomic_DNA"/>
</dbReference>
<dbReference type="STRING" id="1810919.A0A3D8RZF7"/>
<dbReference type="Pfam" id="PF12511">
    <property type="entry name" value="DUF3716"/>
    <property type="match status" value="1"/>
</dbReference>
<dbReference type="RefSeq" id="XP_026603921.1">
    <property type="nucleotide sequence ID" value="XM_026748089.1"/>
</dbReference>
<dbReference type="GeneID" id="38116443"/>
<protein>
    <submittedName>
        <fullName evidence="2">Uncharacterized protein</fullName>
    </submittedName>
</protein>